<name>A0ABN8HJG2_9BACT</name>
<keyword evidence="2" id="KW-1185">Reference proteome</keyword>
<reference evidence="1 2" key="1">
    <citation type="submission" date="2022-03" db="EMBL/GenBank/DDBJ databases">
        <authorList>
            <person name="Koch H."/>
        </authorList>
    </citation>
    <scope>NUCLEOTIDE SEQUENCE [LARGE SCALE GENOMIC DNA]</scope>
    <source>
        <strain evidence="1 2">G1</strain>
    </source>
</reference>
<evidence type="ECO:0000313" key="2">
    <source>
        <dbReference type="Proteomes" id="UP001295463"/>
    </source>
</evidence>
<dbReference type="Proteomes" id="UP001295463">
    <property type="component" value="Chromosome"/>
</dbReference>
<dbReference type="EMBL" id="OW150024">
    <property type="protein sequence ID" value="CAH2031475.1"/>
    <property type="molecule type" value="Genomic_DNA"/>
</dbReference>
<accession>A0ABN8HJG2</accession>
<evidence type="ECO:0000313" key="1">
    <source>
        <dbReference type="EMBL" id="CAH2031475.1"/>
    </source>
</evidence>
<proteinExistence type="predicted"/>
<organism evidence="1 2">
    <name type="scientific">Trichlorobacter ammonificans</name>
    <dbReference type="NCBI Taxonomy" id="2916410"/>
    <lineage>
        <taxon>Bacteria</taxon>
        <taxon>Pseudomonadati</taxon>
        <taxon>Thermodesulfobacteriota</taxon>
        <taxon>Desulfuromonadia</taxon>
        <taxon>Geobacterales</taxon>
        <taxon>Geobacteraceae</taxon>
        <taxon>Trichlorobacter</taxon>
    </lineage>
</organism>
<gene>
    <name evidence="1" type="ORF">GEAMG1_1643</name>
</gene>
<dbReference type="RefSeq" id="WP_305732294.1">
    <property type="nucleotide sequence ID" value="NZ_OW150024.1"/>
</dbReference>
<sequence length="62" mass="7341">MGRMIEKPRYNVISMRISAQEREYLNEIMERTNMSMSEIMREAMRRFAGIPDDRDGVKEPSS</sequence>
<protein>
    <submittedName>
        <fullName evidence="1">Ribbon-helix-helix protein, CopG family</fullName>
    </submittedName>
</protein>